<comment type="caution">
    <text evidence="3">The sequence shown here is derived from an EMBL/GenBank/DDBJ whole genome shotgun (WGS) entry which is preliminary data.</text>
</comment>
<protein>
    <recommendedName>
        <fullName evidence="2">Acyltransferase 3 domain-containing protein</fullName>
    </recommendedName>
</protein>
<sequence length="353" mass="40278">ISGFLIASILSREPSLTHFFTRRFIRILPLYSAMLFVSISSAAFLFAFTDFDDVSQSTKWSLLFARNLQQISEAKNYWAQASEFSLLLHTWSLAVEIQFYLIAPLLYFLISFPATKGLRIVLILILTAVSLTLYSFSDATTQFYSLQCRIWQFLLGFLAANLVTEKKEFAMDRTRWMRMVAFALPATLSVTVLGGVSLGIDRIIVSICSAVIVLIGNDHQSRLLTNRLLTVVGDYSYELYLIHWPVIVLFNYSTRFHGLGHAIVVLIITISFFLVLQRIFQAVNIPQSTFTPNFRYTGILYLAIVLALIIKSKSLTIILRNQIDSLRLSAMEWAIGHEFFTLPPHEEDFQVRE</sequence>
<keyword evidence="1" id="KW-1133">Transmembrane helix</keyword>
<dbReference type="GO" id="GO:0016020">
    <property type="term" value="C:membrane"/>
    <property type="evidence" value="ECO:0007669"/>
    <property type="project" value="TreeGrafter"/>
</dbReference>
<feature type="transmembrane region" description="Helical" evidence="1">
    <location>
        <begin position="259"/>
        <end position="279"/>
    </location>
</feature>
<feature type="transmembrane region" description="Helical" evidence="1">
    <location>
        <begin position="28"/>
        <end position="48"/>
    </location>
</feature>
<evidence type="ECO:0000313" key="3">
    <source>
        <dbReference type="EMBL" id="GMR36084.1"/>
    </source>
</evidence>
<feature type="transmembrane region" description="Helical" evidence="1">
    <location>
        <begin position="184"/>
        <end position="215"/>
    </location>
</feature>
<feature type="domain" description="Acyltransferase 3" evidence="2">
    <location>
        <begin position="1"/>
        <end position="275"/>
    </location>
</feature>
<evidence type="ECO:0000259" key="2">
    <source>
        <dbReference type="Pfam" id="PF01757"/>
    </source>
</evidence>
<feature type="transmembrane region" description="Helical" evidence="1">
    <location>
        <begin position="91"/>
        <end position="110"/>
    </location>
</feature>
<dbReference type="AlphaFoldDB" id="A0AAN4ZA03"/>
<accession>A0AAN4ZA03</accession>
<feature type="non-terminal residue" evidence="3">
    <location>
        <position position="353"/>
    </location>
</feature>
<dbReference type="InterPro" id="IPR050879">
    <property type="entry name" value="Acyltransferase_3"/>
</dbReference>
<dbReference type="InterPro" id="IPR002656">
    <property type="entry name" value="Acyl_transf_3_dom"/>
</dbReference>
<dbReference type="Proteomes" id="UP001328107">
    <property type="component" value="Unassembled WGS sequence"/>
</dbReference>
<dbReference type="GO" id="GO:0000271">
    <property type="term" value="P:polysaccharide biosynthetic process"/>
    <property type="evidence" value="ECO:0007669"/>
    <property type="project" value="TreeGrafter"/>
</dbReference>
<keyword evidence="4" id="KW-1185">Reference proteome</keyword>
<feature type="transmembrane region" description="Helical" evidence="1">
    <location>
        <begin position="117"/>
        <end position="137"/>
    </location>
</feature>
<evidence type="ECO:0000313" key="4">
    <source>
        <dbReference type="Proteomes" id="UP001328107"/>
    </source>
</evidence>
<proteinExistence type="predicted"/>
<dbReference type="PANTHER" id="PTHR23028:SF53">
    <property type="entry name" value="ACYL_TRANSF_3 DOMAIN-CONTAINING PROTEIN"/>
    <property type="match status" value="1"/>
</dbReference>
<feature type="non-terminal residue" evidence="3">
    <location>
        <position position="1"/>
    </location>
</feature>
<feature type="transmembrane region" description="Helical" evidence="1">
    <location>
        <begin position="299"/>
        <end position="319"/>
    </location>
</feature>
<name>A0AAN4ZA03_9BILA</name>
<dbReference type="EMBL" id="BTRK01000002">
    <property type="protein sequence ID" value="GMR36084.1"/>
    <property type="molecule type" value="Genomic_DNA"/>
</dbReference>
<evidence type="ECO:0000256" key="1">
    <source>
        <dbReference type="SAM" id="Phobius"/>
    </source>
</evidence>
<keyword evidence="1" id="KW-0472">Membrane</keyword>
<keyword evidence="1" id="KW-0812">Transmembrane</keyword>
<gene>
    <name evidence="3" type="ORF">PMAYCL1PPCAC_06279</name>
</gene>
<dbReference type="Pfam" id="PF01757">
    <property type="entry name" value="Acyl_transf_3"/>
    <property type="match status" value="1"/>
</dbReference>
<dbReference type="GO" id="GO:0016747">
    <property type="term" value="F:acyltransferase activity, transferring groups other than amino-acyl groups"/>
    <property type="evidence" value="ECO:0007669"/>
    <property type="project" value="InterPro"/>
</dbReference>
<dbReference type="PANTHER" id="PTHR23028">
    <property type="entry name" value="ACETYLTRANSFERASE"/>
    <property type="match status" value="1"/>
</dbReference>
<organism evidence="3 4">
    <name type="scientific">Pristionchus mayeri</name>
    <dbReference type="NCBI Taxonomy" id="1317129"/>
    <lineage>
        <taxon>Eukaryota</taxon>
        <taxon>Metazoa</taxon>
        <taxon>Ecdysozoa</taxon>
        <taxon>Nematoda</taxon>
        <taxon>Chromadorea</taxon>
        <taxon>Rhabditida</taxon>
        <taxon>Rhabditina</taxon>
        <taxon>Diplogasteromorpha</taxon>
        <taxon>Diplogasteroidea</taxon>
        <taxon>Neodiplogasteridae</taxon>
        <taxon>Pristionchus</taxon>
    </lineage>
</organism>
<reference evidence="4" key="1">
    <citation type="submission" date="2022-10" db="EMBL/GenBank/DDBJ databases">
        <title>Genome assembly of Pristionchus species.</title>
        <authorList>
            <person name="Yoshida K."/>
            <person name="Sommer R.J."/>
        </authorList>
    </citation>
    <scope>NUCLEOTIDE SEQUENCE [LARGE SCALE GENOMIC DNA]</scope>
    <source>
        <strain evidence="4">RS5460</strain>
    </source>
</reference>